<dbReference type="EMBL" id="LNQE01000010">
    <property type="protein sequence ID" value="KUG30028.1"/>
    <property type="molecule type" value="Genomic_DNA"/>
</dbReference>
<evidence type="ECO:0008006" key="2">
    <source>
        <dbReference type="Google" id="ProtNLM"/>
    </source>
</evidence>
<gene>
    <name evidence="1" type="ORF">ASZ90_000094</name>
</gene>
<reference evidence="1" key="1">
    <citation type="journal article" date="2015" name="Proc. Natl. Acad. Sci. U.S.A.">
        <title>Networks of energetic and metabolic interactions define dynamics in microbial communities.</title>
        <authorList>
            <person name="Embree M."/>
            <person name="Liu J.K."/>
            <person name="Al-Bassam M.M."/>
            <person name="Zengler K."/>
        </authorList>
    </citation>
    <scope>NUCLEOTIDE SEQUENCE</scope>
</reference>
<evidence type="ECO:0000313" key="1">
    <source>
        <dbReference type="EMBL" id="KUG30028.1"/>
    </source>
</evidence>
<dbReference type="AlphaFoldDB" id="A0A0W8GA75"/>
<organism evidence="1">
    <name type="scientific">hydrocarbon metagenome</name>
    <dbReference type="NCBI Taxonomy" id="938273"/>
    <lineage>
        <taxon>unclassified sequences</taxon>
        <taxon>metagenomes</taxon>
        <taxon>ecological metagenomes</taxon>
    </lineage>
</organism>
<sequence length="437" mass="48026">MLFTSQVPALLQSVLDGARASATAARKADAAKRLDFFHDGQLPHLVAELERKFAQPEKLTPCFVNVVKKIIGQLAQVYQEAPGREIEGSERDKAIFAEIVGQSDLDAVMKTASRLVKLLKTCMVRPVWRNGRLDLDLLTPDLLDVEVGDSPRDVLKILVTHYAENGRPEEVTYSLWTPETWKRLDWRGHEIEGGPNPYGVLPFLPLWDRTPTDSFWLPGGDDIVSIQEAINLKLTDLLHVIEAQGFGLGWIKGSEGGGTIDAGPGQMVELPEGGELGFAAPEAPIEEVVGAIDKLLKWAAISNGLSAASLSTDPTSESGVSKIVGNRELEEMRRDDVGLFRGYEKRLFGLIRAVWNHHNPTRKISEAAALRVDFADPKPETSEKDQAATWELLLGMGLISPVDAAMERNPDLATREDALAHLLRVRDEVAALTENQV</sequence>
<protein>
    <recommendedName>
        <fullName evidence="2">Portal protein</fullName>
    </recommendedName>
</protein>
<proteinExistence type="predicted"/>
<name>A0A0W8GA75_9ZZZZ</name>
<comment type="caution">
    <text evidence="1">The sequence shown here is derived from an EMBL/GenBank/DDBJ whole genome shotgun (WGS) entry which is preliminary data.</text>
</comment>
<accession>A0A0W8GA75</accession>